<comment type="caution">
    <text evidence="2">The sequence shown here is derived from an EMBL/GenBank/DDBJ whole genome shotgun (WGS) entry which is preliminary data.</text>
</comment>
<sequence length="73" mass="7911">METSAVSQMKWQSTAPIFLPLDMLQLPLSSLSVAVTPTWVTTGSYGEEPELQTDACDGEADWDESVSGMLSSR</sequence>
<name>A0A4Z2GX68_9TELE</name>
<dbReference type="AlphaFoldDB" id="A0A4Z2GX68"/>
<gene>
    <name evidence="2" type="ORF">EYF80_032439</name>
</gene>
<organism evidence="2 3">
    <name type="scientific">Liparis tanakae</name>
    <name type="common">Tanaka's snailfish</name>
    <dbReference type="NCBI Taxonomy" id="230148"/>
    <lineage>
        <taxon>Eukaryota</taxon>
        <taxon>Metazoa</taxon>
        <taxon>Chordata</taxon>
        <taxon>Craniata</taxon>
        <taxon>Vertebrata</taxon>
        <taxon>Euteleostomi</taxon>
        <taxon>Actinopterygii</taxon>
        <taxon>Neopterygii</taxon>
        <taxon>Teleostei</taxon>
        <taxon>Neoteleostei</taxon>
        <taxon>Acanthomorphata</taxon>
        <taxon>Eupercaria</taxon>
        <taxon>Perciformes</taxon>
        <taxon>Cottioidei</taxon>
        <taxon>Cottales</taxon>
        <taxon>Liparidae</taxon>
        <taxon>Liparis</taxon>
    </lineage>
</organism>
<dbReference type="EMBL" id="SRLO01000407">
    <property type="protein sequence ID" value="TNN57363.1"/>
    <property type="molecule type" value="Genomic_DNA"/>
</dbReference>
<feature type="compositionally biased region" description="Acidic residues" evidence="1">
    <location>
        <begin position="47"/>
        <end position="64"/>
    </location>
</feature>
<protein>
    <submittedName>
        <fullName evidence="2">Uncharacterized protein</fullName>
    </submittedName>
</protein>
<feature type="region of interest" description="Disordered" evidence="1">
    <location>
        <begin position="44"/>
        <end position="73"/>
    </location>
</feature>
<evidence type="ECO:0000256" key="1">
    <source>
        <dbReference type="SAM" id="MobiDB-lite"/>
    </source>
</evidence>
<proteinExistence type="predicted"/>
<keyword evidence="3" id="KW-1185">Reference proteome</keyword>
<evidence type="ECO:0000313" key="2">
    <source>
        <dbReference type="EMBL" id="TNN57363.1"/>
    </source>
</evidence>
<reference evidence="2 3" key="1">
    <citation type="submission" date="2019-03" db="EMBL/GenBank/DDBJ databases">
        <title>First draft genome of Liparis tanakae, snailfish: a comprehensive survey of snailfish specific genes.</title>
        <authorList>
            <person name="Kim W."/>
            <person name="Song I."/>
            <person name="Jeong J.-H."/>
            <person name="Kim D."/>
            <person name="Kim S."/>
            <person name="Ryu S."/>
            <person name="Song J.Y."/>
            <person name="Lee S.K."/>
        </authorList>
    </citation>
    <scope>NUCLEOTIDE SEQUENCE [LARGE SCALE GENOMIC DNA]</scope>
    <source>
        <tissue evidence="2">Muscle</tissue>
    </source>
</reference>
<evidence type="ECO:0000313" key="3">
    <source>
        <dbReference type="Proteomes" id="UP000314294"/>
    </source>
</evidence>
<dbReference type="Proteomes" id="UP000314294">
    <property type="component" value="Unassembled WGS sequence"/>
</dbReference>
<accession>A0A4Z2GX68</accession>